<dbReference type="PANTHER" id="PTHR24286">
    <property type="entry name" value="CYTOCHROME P450 26"/>
    <property type="match status" value="1"/>
</dbReference>
<dbReference type="GO" id="GO:0004497">
    <property type="term" value="F:monooxygenase activity"/>
    <property type="evidence" value="ECO:0007669"/>
    <property type="project" value="UniProtKB-KW"/>
</dbReference>
<keyword evidence="17" id="KW-1185">Reference proteome</keyword>
<comment type="cofactor">
    <cofactor evidence="14">
        <name>heme</name>
        <dbReference type="ChEBI" id="CHEBI:30413"/>
    </cofactor>
</comment>
<dbReference type="GO" id="GO:0016132">
    <property type="term" value="P:brassinosteroid biosynthetic process"/>
    <property type="evidence" value="ECO:0007669"/>
    <property type="project" value="TreeGrafter"/>
</dbReference>
<dbReference type="InterPro" id="IPR001128">
    <property type="entry name" value="Cyt_P450"/>
</dbReference>
<proteinExistence type="inferred from homology"/>
<comment type="subcellular location">
    <subcellularLocation>
        <location evidence="1">Membrane</location>
        <topology evidence="1">Single-pass membrane protein</topology>
    </subcellularLocation>
</comment>
<dbReference type="EMBL" id="JARAOO010000003">
    <property type="protein sequence ID" value="KAJ7974689.1"/>
    <property type="molecule type" value="Genomic_DNA"/>
</dbReference>
<keyword evidence="7 14" id="KW-0408">Iron</keyword>
<dbReference type="GO" id="GO:0020037">
    <property type="term" value="F:heme binding"/>
    <property type="evidence" value="ECO:0007669"/>
    <property type="project" value="InterPro"/>
</dbReference>
<keyword evidence="15" id="KW-0503">Monooxygenase</keyword>
<dbReference type="AlphaFoldDB" id="A0AAD7Q4L2"/>
<comment type="pathway">
    <text evidence="9">Plant hormone biosynthesis; brassinosteroid biosynthesis.</text>
</comment>
<dbReference type="InterPro" id="IPR036396">
    <property type="entry name" value="Cyt_P450_sf"/>
</dbReference>
<sequence length="477" mass="54066">MVDLLPVTLALLSGLAFVYLLLKHFAKEGCPSKLPHGNMGWPICGETLGFLKSHKSNSMGTFLEEHCSRYGKVFKSHLFGSPTIVSCDHELNMFILQNEGKLFPVDYPKPMHQILGKFSLLLVSGDLHKKLRNTIISFIRASKSEPKFLHCVENLSLSTIESWGGRKEVAFYKEAKRFTLNAMLKHLLNIDPEEPLASKILEEFETYIKGFVSLPLRIPGTTCFKAIKARVRLTSIFKEILAERLKGDAGPAEGADCLNVILSKQNLSDEERVSIVMDLLFGGYETTAKLISLIVYFLGQAPYSFEKLKEEHQAVRKIKKDGEPLNLEDYMKMEFTNNVIYEAMRYGNVVKFLHRKALQDVKFKDFVIPSGWKVLPVLSSSHFDPTLHENPQEFNPWRWNGNATSKKVLPFGGGPRLCPGADVAKVEISFFLHHLVLNYRWKTKADECPLALPYVEFTRGLLLEIEPTEKSFGRNPL</sequence>
<dbReference type="Pfam" id="PF00067">
    <property type="entry name" value="p450"/>
    <property type="match status" value="1"/>
</dbReference>
<name>A0AAD7Q4L2_QUISA</name>
<evidence type="ECO:0000256" key="2">
    <source>
        <dbReference type="ARBA" id="ARBA00004972"/>
    </source>
</evidence>
<dbReference type="PROSITE" id="PS00086">
    <property type="entry name" value="CYTOCHROME_P450"/>
    <property type="match status" value="1"/>
</dbReference>
<feature type="binding site" description="axial binding residue" evidence="14">
    <location>
        <position position="418"/>
    </location>
    <ligand>
        <name>heme</name>
        <dbReference type="ChEBI" id="CHEBI:30413"/>
    </ligand>
    <ligandPart>
        <name>Fe</name>
        <dbReference type="ChEBI" id="CHEBI:18248"/>
    </ligandPart>
</feature>
<reference evidence="16" key="1">
    <citation type="journal article" date="2023" name="Science">
        <title>Elucidation of the pathway for biosynthesis of saponin adjuvants from the soapbark tree.</title>
        <authorList>
            <person name="Reed J."/>
            <person name="Orme A."/>
            <person name="El-Demerdash A."/>
            <person name="Owen C."/>
            <person name="Martin L.B.B."/>
            <person name="Misra R.C."/>
            <person name="Kikuchi S."/>
            <person name="Rejzek M."/>
            <person name="Martin A.C."/>
            <person name="Harkess A."/>
            <person name="Leebens-Mack J."/>
            <person name="Louveau T."/>
            <person name="Stephenson M.J."/>
            <person name="Osbourn A."/>
        </authorList>
    </citation>
    <scope>NUCLEOTIDE SEQUENCE</scope>
    <source>
        <strain evidence="16">S10</strain>
    </source>
</reference>
<evidence type="ECO:0000256" key="11">
    <source>
        <dbReference type="ARBA" id="ARBA00060577"/>
    </source>
</evidence>
<dbReference type="CDD" id="cd11043">
    <property type="entry name" value="CYP90-like"/>
    <property type="match status" value="1"/>
</dbReference>
<dbReference type="GO" id="GO:0010268">
    <property type="term" value="P:brassinosteroid homeostasis"/>
    <property type="evidence" value="ECO:0007669"/>
    <property type="project" value="TreeGrafter"/>
</dbReference>
<evidence type="ECO:0000256" key="1">
    <source>
        <dbReference type="ARBA" id="ARBA00004167"/>
    </source>
</evidence>
<comment type="pathway">
    <text evidence="11">Steroid biosynthesis.</text>
</comment>
<dbReference type="KEGG" id="qsa:O6P43_004724"/>
<keyword evidence="14 15" id="KW-0349">Heme</keyword>
<evidence type="ECO:0000256" key="10">
    <source>
        <dbReference type="ARBA" id="ARBA00052777"/>
    </source>
</evidence>
<keyword evidence="4" id="KW-0812">Transmembrane</keyword>
<evidence type="ECO:0000313" key="17">
    <source>
        <dbReference type="Proteomes" id="UP001163823"/>
    </source>
</evidence>
<gene>
    <name evidence="16" type="ORF">O6P43_004724</name>
</gene>
<dbReference type="Proteomes" id="UP001163823">
    <property type="component" value="Chromosome 3"/>
</dbReference>
<organism evidence="16 17">
    <name type="scientific">Quillaja saponaria</name>
    <name type="common">Soap bark tree</name>
    <dbReference type="NCBI Taxonomy" id="32244"/>
    <lineage>
        <taxon>Eukaryota</taxon>
        <taxon>Viridiplantae</taxon>
        <taxon>Streptophyta</taxon>
        <taxon>Embryophyta</taxon>
        <taxon>Tracheophyta</taxon>
        <taxon>Spermatophyta</taxon>
        <taxon>Magnoliopsida</taxon>
        <taxon>eudicotyledons</taxon>
        <taxon>Gunneridae</taxon>
        <taxon>Pentapetalae</taxon>
        <taxon>rosids</taxon>
        <taxon>fabids</taxon>
        <taxon>Fabales</taxon>
        <taxon>Quillajaceae</taxon>
        <taxon>Quillaja</taxon>
    </lineage>
</organism>
<dbReference type="GO" id="GO:0016705">
    <property type="term" value="F:oxidoreductase activity, acting on paired donors, with incorporation or reduction of molecular oxygen"/>
    <property type="evidence" value="ECO:0007669"/>
    <property type="project" value="InterPro"/>
</dbReference>
<comment type="similarity">
    <text evidence="3 15">Belongs to the cytochrome P450 family.</text>
</comment>
<dbReference type="PRINTS" id="PR00385">
    <property type="entry name" value="P450"/>
</dbReference>
<evidence type="ECO:0000256" key="5">
    <source>
        <dbReference type="ARBA" id="ARBA00022723"/>
    </source>
</evidence>
<dbReference type="PANTHER" id="PTHR24286:SF159">
    <property type="entry name" value="CYTOCHROME P450, FAMILY 724, SUBFAMILY A, POLYPEPTIDE 1"/>
    <property type="match status" value="1"/>
</dbReference>
<keyword evidence="8" id="KW-0472">Membrane</keyword>
<evidence type="ECO:0000256" key="3">
    <source>
        <dbReference type="ARBA" id="ARBA00010617"/>
    </source>
</evidence>
<comment type="caution">
    <text evidence="16">The sequence shown here is derived from an EMBL/GenBank/DDBJ whole genome shotgun (WGS) entry which is preliminary data.</text>
</comment>
<protein>
    <recommendedName>
        <fullName evidence="12">Cytochrome P450 724B1</fullName>
    </recommendedName>
    <alternativeName>
        <fullName evidence="13">(22S)-22-hydroxycampesterol synthase</fullName>
    </alternativeName>
</protein>
<keyword evidence="15" id="KW-0560">Oxidoreductase</keyword>
<dbReference type="Gene3D" id="1.10.630.10">
    <property type="entry name" value="Cytochrome P450"/>
    <property type="match status" value="1"/>
</dbReference>
<evidence type="ECO:0000256" key="7">
    <source>
        <dbReference type="ARBA" id="ARBA00023004"/>
    </source>
</evidence>
<evidence type="ECO:0000256" key="6">
    <source>
        <dbReference type="ARBA" id="ARBA00022989"/>
    </source>
</evidence>
<dbReference type="FunFam" id="1.10.630.10:FF:000057">
    <property type="entry name" value="Cytochrome P450 724B1"/>
    <property type="match status" value="1"/>
</dbReference>
<evidence type="ECO:0000313" key="16">
    <source>
        <dbReference type="EMBL" id="KAJ7974689.1"/>
    </source>
</evidence>
<keyword evidence="6" id="KW-1133">Transmembrane helix</keyword>
<dbReference type="InterPro" id="IPR002401">
    <property type="entry name" value="Cyt_P450_E_grp-I"/>
</dbReference>
<accession>A0AAD7Q4L2</accession>
<dbReference type="GO" id="GO:0016125">
    <property type="term" value="P:sterol metabolic process"/>
    <property type="evidence" value="ECO:0007669"/>
    <property type="project" value="TreeGrafter"/>
</dbReference>
<evidence type="ECO:0000256" key="14">
    <source>
        <dbReference type="PIRSR" id="PIRSR602401-1"/>
    </source>
</evidence>
<dbReference type="GO" id="GO:0005506">
    <property type="term" value="F:iron ion binding"/>
    <property type="evidence" value="ECO:0007669"/>
    <property type="project" value="InterPro"/>
</dbReference>
<dbReference type="InterPro" id="IPR017972">
    <property type="entry name" value="Cyt_P450_CS"/>
</dbReference>
<evidence type="ECO:0000256" key="4">
    <source>
        <dbReference type="ARBA" id="ARBA00022692"/>
    </source>
</evidence>
<comment type="pathway">
    <text evidence="2">Hormone biosynthesis.</text>
</comment>
<evidence type="ECO:0000256" key="9">
    <source>
        <dbReference type="ARBA" id="ARBA00037910"/>
    </source>
</evidence>
<dbReference type="SUPFAM" id="SSF48264">
    <property type="entry name" value="Cytochrome P450"/>
    <property type="match status" value="1"/>
</dbReference>
<evidence type="ECO:0000256" key="8">
    <source>
        <dbReference type="ARBA" id="ARBA00023136"/>
    </source>
</evidence>
<dbReference type="PRINTS" id="PR00463">
    <property type="entry name" value="EP450I"/>
</dbReference>
<comment type="catalytic activity">
    <reaction evidence="10">
        <text>campesterol + reduced [NADPH--hemoprotein reductase] + O2 = (22S)-22-hydroxycampesterol + oxidized [NADPH--hemoprotein reductase] + H2O + H(+)</text>
        <dbReference type="Rhea" id="RHEA:69835"/>
        <dbReference type="Rhea" id="RHEA-COMP:11964"/>
        <dbReference type="Rhea" id="RHEA-COMP:11965"/>
        <dbReference type="ChEBI" id="CHEBI:15377"/>
        <dbReference type="ChEBI" id="CHEBI:15378"/>
        <dbReference type="ChEBI" id="CHEBI:15379"/>
        <dbReference type="ChEBI" id="CHEBI:28623"/>
        <dbReference type="ChEBI" id="CHEBI:57618"/>
        <dbReference type="ChEBI" id="CHEBI:58210"/>
        <dbReference type="ChEBI" id="CHEBI:72331"/>
    </reaction>
    <physiologicalReaction direction="left-to-right" evidence="10">
        <dbReference type="Rhea" id="RHEA:69836"/>
    </physiologicalReaction>
</comment>
<evidence type="ECO:0000256" key="15">
    <source>
        <dbReference type="RuleBase" id="RU000461"/>
    </source>
</evidence>
<dbReference type="GO" id="GO:0016020">
    <property type="term" value="C:membrane"/>
    <property type="evidence" value="ECO:0007669"/>
    <property type="project" value="UniProtKB-SubCell"/>
</dbReference>
<keyword evidence="5 14" id="KW-0479">Metal-binding</keyword>
<evidence type="ECO:0000256" key="12">
    <source>
        <dbReference type="ARBA" id="ARBA00067336"/>
    </source>
</evidence>
<evidence type="ECO:0000256" key="13">
    <source>
        <dbReference type="ARBA" id="ARBA00077474"/>
    </source>
</evidence>